<evidence type="ECO:0000256" key="1">
    <source>
        <dbReference type="ARBA" id="ARBA00022884"/>
    </source>
</evidence>
<name>A0A8J4Y8R8_CHIOP</name>
<dbReference type="EMBL" id="JACEEZ010018418">
    <property type="protein sequence ID" value="KAG0716930.1"/>
    <property type="molecule type" value="Genomic_DNA"/>
</dbReference>
<organism evidence="5 6">
    <name type="scientific">Chionoecetes opilio</name>
    <name type="common">Atlantic snow crab</name>
    <name type="synonym">Cancer opilio</name>
    <dbReference type="NCBI Taxonomy" id="41210"/>
    <lineage>
        <taxon>Eukaryota</taxon>
        <taxon>Metazoa</taxon>
        <taxon>Ecdysozoa</taxon>
        <taxon>Arthropoda</taxon>
        <taxon>Crustacea</taxon>
        <taxon>Multicrustacea</taxon>
        <taxon>Malacostraca</taxon>
        <taxon>Eumalacostraca</taxon>
        <taxon>Eucarida</taxon>
        <taxon>Decapoda</taxon>
        <taxon>Pleocyemata</taxon>
        <taxon>Brachyura</taxon>
        <taxon>Eubrachyura</taxon>
        <taxon>Majoidea</taxon>
        <taxon>Majidae</taxon>
        <taxon>Chionoecetes</taxon>
    </lineage>
</organism>
<dbReference type="CDD" id="cd00590">
    <property type="entry name" value="RRM_SF"/>
    <property type="match status" value="1"/>
</dbReference>
<dbReference type="SUPFAM" id="SSF54928">
    <property type="entry name" value="RNA-binding domain, RBD"/>
    <property type="match status" value="1"/>
</dbReference>
<evidence type="ECO:0000256" key="2">
    <source>
        <dbReference type="PROSITE-ProRule" id="PRU00176"/>
    </source>
</evidence>
<dbReference type="Pfam" id="PF00076">
    <property type="entry name" value="RRM_1"/>
    <property type="match status" value="1"/>
</dbReference>
<keyword evidence="1 2" id="KW-0694">RNA-binding</keyword>
<dbReference type="InterPro" id="IPR012677">
    <property type="entry name" value="Nucleotide-bd_a/b_plait_sf"/>
</dbReference>
<dbReference type="Proteomes" id="UP000770661">
    <property type="component" value="Unassembled WGS sequence"/>
</dbReference>
<evidence type="ECO:0000259" key="4">
    <source>
        <dbReference type="PROSITE" id="PS50102"/>
    </source>
</evidence>
<keyword evidence="6" id="KW-1185">Reference proteome</keyword>
<dbReference type="AlphaFoldDB" id="A0A8J4Y8R8"/>
<dbReference type="Gene3D" id="3.30.70.330">
    <property type="match status" value="1"/>
</dbReference>
<evidence type="ECO:0000313" key="5">
    <source>
        <dbReference type="EMBL" id="KAG0716930.1"/>
    </source>
</evidence>
<sequence>MLLYIVEQLPHFCSGFPTFTFHVSLDLTATTYRQSDSDPKQCSSEDTCATHRHLPAVGSHFVVVAGLEAWSTAPPTLAACLPLLGSVAVGLVDQALPLRHWEVEPSDLPRPASLPDVRLSSTSPIESSHIATLAPFQARRGTKRAAAPSSIAPRSGGPRIKGRRQGLRDEPGPRGTSTLDTLLLSNVSQALSYRALHDIFKVYGVVRRIRLIYDDNGQSNRCYINFAAADDASSAYEEATKMEIGARHYRAELIRSVNVGDGPDDYIPNTFEKTTTSTPPVRHSPTPSWYVAYYKESGGNFFLAARYIEKEIGMIPEGNLKRYGRGVLI</sequence>
<comment type="caution">
    <text evidence="5">The sequence shown here is derived from an EMBL/GenBank/DDBJ whole genome shotgun (WGS) entry which is preliminary data.</text>
</comment>
<evidence type="ECO:0000313" key="6">
    <source>
        <dbReference type="Proteomes" id="UP000770661"/>
    </source>
</evidence>
<dbReference type="GO" id="GO:0003723">
    <property type="term" value="F:RNA binding"/>
    <property type="evidence" value="ECO:0007669"/>
    <property type="project" value="UniProtKB-UniRule"/>
</dbReference>
<dbReference type="InterPro" id="IPR035979">
    <property type="entry name" value="RBD_domain_sf"/>
</dbReference>
<protein>
    <recommendedName>
        <fullName evidence="4">RRM domain-containing protein</fullName>
    </recommendedName>
</protein>
<proteinExistence type="predicted"/>
<dbReference type="SMART" id="SM00360">
    <property type="entry name" value="RRM"/>
    <property type="match status" value="1"/>
</dbReference>
<feature type="domain" description="RRM" evidence="4">
    <location>
        <begin position="180"/>
        <end position="256"/>
    </location>
</feature>
<accession>A0A8J4Y8R8</accession>
<evidence type="ECO:0000256" key="3">
    <source>
        <dbReference type="SAM" id="MobiDB-lite"/>
    </source>
</evidence>
<feature type="compositionally biased region" description="Low complexity" evidence="3">
    <location>
        <begin position="144"/>
        <end position="158"/>
    </location>
</feature>
<feature type="region of interest" description="Disordered" evidence="3">
    <location>
        <begin position="138"/>
        <end position="176"/>
    </location>
</feature>
<gene>
    <name evidence="5" type="ORF">GWK47_008474</name>
</gene>
<dbReference type="PROSITE" id="PS50102">
    <property type="entry name" value="RRM"/>
    <property type="match status" value="1"/>
</dbReference>
<dbReference type="InterPro" id="IPR000504">
    <property type="entry name" value="RRM_dom"/>
</dbReference>
<reference evidence="5" key="1">
    <citation type="submission" date="2020-07" db="EMBL/GenBank/DDBJ databases">
        <title>The High-quality genome of the commercially important snow crab, Chionoecetes opilio.</title>
        <authorList>
            <person name="Jeong J.-H."/>
            <person name="Ryu S."/>
        </authorList>
    </citation>
    <scope>NUCLEOTIDE SEQUENCE</scope>
    <source>
        <strain evidence="5">MADBK_172401_WGS</strain>
        <tissue evidence="5">Digestive gland</tissue>
    </source>
</reference>